<proteinExistence type="predicted"/>
<protein>
    <submittedName>
        <fullName evidence="2">Integral membrane protein</fullName>
    </submittedName>
</protein>
<name>A0ABN0CAB0_NEIMU</name>
<keyword evidence="3" id="KW-1185">Reference proteome</keyword>
<accession>A0ABN0CAB0</accession>
<dbReference type="EMBL" id="ACRG01000016">
    <property type="protein sequence ID" value="EFV80226.1"/>
    <property type="molecule type" value="Genomic_DNA"/>
</dbReference>
<reference evidence="2 3" key="1">
    <citation type="submission" date="2010-12" db="EMBL/GenBank/DDBJ databases">
        <title>The Genome Sequence of Neisseria mucosa strain C102.</title>
        <authorList>
            <consortium name="The Broad Institute Genome Sequencing Platform"/>
            <person name="Earl A."/>
            <person name="Ward D."/>
            <person name="Feldgarden M."/>
            <person name="Gevers D."/>
            <person name="Sibley C.D."/>
            <person name="Field T.R."/>
            <person name="Grinwis M."/>
            <person name="Eshaghurshan C.S."/>
            <person name="Surette M."/>
            <person name="Young S.K."/>
            <person name="Zeng Q."/>
            <person name="Gargeya S."/>
            <person name="Fitzgerald M."/>
            <person name="Haas B."/>
            <person name="Abouelleil A."/>
            <person name="Alvarado L."/>
            <person name="Arachchi H.M."/>
            <person name="Berlin A."/>
            <person name="Brown A."/>
            <person name="Chapman S.B."/>
            <person name="Chen Z."/>
            <person name="Dunbar C."/>
            <person name="Freedman E."/>
            <person name="Gearin G."/>
            <person name="Gellesch M."/>
            <person name="Goldberg J."/>
            <person name="Griggs A."/>
            <person name="Gujja S."/>
            <person name="Heilman E."/>
            <person name="Heiman D."/>
            <person name="Howarth C."/>
            <person name="Larson L."/>
            <person name="Lui A."/>
            <person name="MacDonald P.J.P."/>
            <person name="Mehta T."/>
            <person name="Montmayeur A."/>
            <person name="Murphy C."/>
            <person name="Neiman D."/>
            <person name="Pearson M."/>
            <person name="Priest M."/>
            <person name="Roberts A."/>
            <person name="Saif S."/>
            <person name="Shea T."/>
            <person name="Shenoy N."/>
            <person name="Sisk P."/>
            <person name="Stolte C."/>
            <person name="Sykes S."/>
            <person name="White J."/>
            <person name="Yandava C."/>
            <person name="Nusbaum C."/>
            <person name="Birren B."/>
        </authorList>
    </citation>
    <scope>NUCLEOTIDE SEQUENCE [LARGE SCALE GENOMIC DNA]</scope>
    <source>
        <strain evidence="2 3">C102</strain>
    </source>
</reference>
<dbReference type="Pfam" id="PF06961">
    <property type="entry name" value="DUF1294"/>
    <property type="match status" value="1"/>
</dbReference>
<dbReference type="InterPro" id="IPR010718">
    <property type="entry name" value="DUF1294"/>
</dbReference>
<dbReference type="Proteomes" id="UP000003612">
    <property type="component" value="Unassembled WGS sequence"/>
</dbReference>
<comment type="caution">
    <text evidence="2">The sequence shown here is derived from an EMBL/GenBank/DDBJ whole genome shotgun (WGS) entry which is preliminary data.</text>
</comment>
<feature type="transmembrane region" description="Helical" evidence="1">
    <location>
        <begin position="12"/>
        <end position="31"/>
    </location>
</feature>
<keyword evidence="1" id="KW-0472">Membrane</keyword>
<keyword evidence="1" id="KW-1133">Transmembrane helix</keyword>
<gene>
    <name evidence="2" type="ORF">HMPREF0604_01747</name>
</gene>
<feature type="transmembrane region" description="Helical" evidence="1">
    <location>
        <begin position="37"/>
        <end position="57"/>
    </location>
</feature>
<evidence type="ECO:0000256" key="1">
    <source>
        <dbReference type="SAM" id="Phobius"/>
    </source>
</evidence>
<sequence>MDRLNTSFRRPILLKPMKSLTFALCISSLFLSITAVILPKLAIAYLALSAYVFLLYYQDKQRARKHDRRIPEAKLHLLNLLGGWPGGYCGSLIFRHKTSKPEFVRTFRLSAATNIVATLLLLADTLKHSNQ</sequence>
<keyword evidence="1" id="KW-0812">Transmembrane</keyword>
<organism evidence="2 3">
    <name type="scientific">Neisseria mucosa C102</name>
    <dbReference type="NCBI Taxonomy" id="435832"/>
    <lineage>
        <taxon>Bacteria</taxon>
        <taxon>Pseudomonadati</taxon>
        <taxon>Pseudomonadota</taxon>
        <taxon>Betaproteobacteria</taxon>
        <taxon>Neisseriales</taxon>
        <taxon>Neisseriaceae</taxon>
        <taxon>Neisseria</taxon>
    </lineage>
</organism>
<evidence type="ECO:0000313" key="3">
    <source>
        <dbReference type="Proteomes" id="UP000003612"/>
    </source>
</evidence>
<evidence type="ECO:0000313" key="2">
    <source>
        <dbReference type="EMBL" id="EFV80226.1"/>
    </source>
</evidence>